<dbReference type="STRING" id="1169540.A0A0G4EA89"/>
<dbReference type="SUPFAM" id="SSF53335">
    <property type="entry name" value="S-adenosyl-L-methionine-dependent methyltransferases"/>
    <property type="match status" value="1"/>
</dbReference>
<proteinExistence type="predicted"/>
<dbReference type="PANTHER" id="PTHR37909:SF1">
    <property type="entry name" value="S-ADENOSYL-L-METHIONINE-DEPENDENT METHYLTRANSFERASES SUPERFAMILY PROTEIN"/>
    <property type="match status" value="1"/>
</dbReference>
<reference evidence="1 2" key="1">
    <citation type="submission" date="2014-11" db="EMBL/GenBank/DDBJ databases">
        <authorList>
            <person name="Zhu J."/>
            <person name="Qi W."/>
            <person name="Song R."/>
        </authorList>
    </citation>
    <scope>NUCLEOTIDE SEQUENCE [LARGE SCALE GENOMIC DNA]</scope>
</reference>
<name>A0A0G4EA89_VITBC</name>
<accession>A0A0G4EA89</accession>
<dbReference type="Proteomes" id="UP000041254">
    <property type="component" value="Unassembled WGS sequence"/>
</dbReference>
<dbReference type="Gene3D" id="2.60.120.200">
    <property type="match status" value="2"/>
</dbReference>
<dbReference type="EMBL" id="CDMY01000069">
    <property type="protein sequence ID" value="CEL92384.1"/>
    <property type="molecule type" value="Genomic_DNA"/>
</dbReference>
<evidence type="ECO:0008006" key="3">
    <source>
        <dbReference type="Google" id="ProtNLM"/>
    </source>
</evidence>
<evidence type="ECO:0000313" key="1">
    <source>
        <dbReference type="EMBL" id="CEL92384.1"/>
    </source>
</evidence>
<protein>
    <recommendedName>
        <fullName evidence="3">LamG-like jellyroll fold domain-containing protein</fullName>
    </recommendedName>
</protein>
<evidence type="ECO:0000313" key="2">
    <source>
        <dbReference type="Proteomes" id="UP000041254"/>
    </source>
</evidence>
<dbReference type="InParanoid" id="A0A0G4EA89"/>
<sequence length="1132" mass="125089">MYISPVQDHQAAFPPLPLLDTRADLGDVLERENKTVGVELGVQRGTVRLSDCTDVTPALVSGEFAAEVLSRWPKCRKYYLVDLWTHQDNYNDTANVATDAQEAYMNEAKDKLRHWQDKTVWMRMLTSDAAREIPDNSVDFVYIDARHDYCGVSEDLSLYWPKLRVGGIMAGHDYLTDTEMKDIQPHTDWSLCSDGTRHSGAVKKAVSDFVRAPVGTFLLPRNNPTLRQCPAMGVDALFYFAMAILLLAAELKKCSAGGAGLALSFDGVDDFLYVIDSASPSLLDFLAGDYTLEFWYQQRDSQEQPAIALQVIVQQVTLSGARIFVVTNERYQLGALSSNFGFEVYASCAFLEGIENCPQKYVPHHFAFTCAISPPLTKQECTGYLDGNHVFNQTFDNPPFADDQKNPLTFGTHLDVSSKEKKHFNIFSGLIDEVRFWRGCRSEAAIRATQNLTGPAVREWIADGANAALMVNENPLGSPAVVDLYMQLSFDNPDEPMVLRGGGITQSRPEYEGSPFVLTGGKTFVLAREDVLQDLSIPQSLSPSTVDALHFSLPTTQNVLQLQVERRDNGFRQLLSAVNGVMIADRLTYDLNSVWMRAGSQGEETLDGLAMNVSAFGDTVCTTMGNPVQYVVQVKPEQPPVAGGSYAVRLFGNEGYITAPIGWNGHKVCLDGGNVIFQFRMASGKKTLIVNEMRHTLPQHIAFSWALVNKTADVCDEDTLWEIRVYSNGTRLPVSMTDNYVTAHKSMRTAVKPECNSGETLHLPTFGQDWDKGGVSGLKPSDFISGEYSEIRVWKGMRSDEQIAQFWNKRLNGDEEDLYIYYPVTSEHHEFVHLTSRTHPTGTFVIAALMHTDEDLERVPTESTESVLRNYASTGAALDGTLWCVSSASNCKPFQRTGFEVAKSRMHALAGYSLSIEVESSTNRVLPLDALDPDNLSLRPYSPAIDTVTVNITRFPDDMCGALFVNGTQIGTGGATVQIESQQVEFRAATGTSTEECSTVVQYVALDQVGGKSLHEASVEITVLPKGPQLISAQGMDAKSSPEEGVQMHDLLILEFDMATNAPQIESFDAFRRFVDISNTSWGDTSILQMKGVWSTLAESRVLSVEFTQLNETDPPGGNYTRTLRCLAIMQS</sequence>
<dbReference type="Pfam" id="PF13578">
    <property type="entry name" value="Methyltransf_24"/>
    <property type="match status" value="1"/>
</dbReference>
<dbReference type="InterPro" id="IPR029063">
    <property type="entry name" value="SAM-dependent_MTases_sf"/>
</dbReference>
<dbReference type="VEuPathDB" id="CryptoDB:Vbra_6842"/>
<organism evidence="1 2">
    <name type="scientific">Vitrella brassicaformis (strain CCMP3155)</name>
    <dbReference type="NCBI Taxonomy" id="1169540"/>
    <lineage>
        <taxon>Eukaryota</taxon>
        <taxon>Sar</taxon>
        <taxon>Alveolata</taxon>
        <taxon>Colpodellida</taxon>
        <taxon>Vitrellaceae</taxon>
        <taxon>Vitrella</taxon>
    </lineage>
</organism>
<dbReference type="PANTHER" id="PTHR37909">
    <property type="entry name" value="S-ADENOSYL-L-METHIONINE-DEPENDENT METHYLTRANSFERASES SUPERFAMILY PROTEIN"/>
    <property type="match status" value="1"/>
</dbReference>
<keyword evidence="2" id="KW-1185">Reference proteome</keyword>
<dbReference type="InterPro" id="IPR013320">
    <property type="entry name" value="ConA-like_dom_sf"/>
</dbReference>
<dbReference type="OrthoDB" id="2017408at2759"/>
<dbReference type="AlphaFoldDB" id="A0A0G4EA89"/>
<dbReference type="Gene3D" id="3.40.50.150">
    <property type="entry name" value="Vaccinia Virus protein VP39"/>
    <property type="match status" value="1"/>
</dbReference>
<dbReference type="Pfam" id="PF13385">
    <property type="entry name" value="Laminin_G_3"/>
    <property type="match status" value="1"/>
</dbReference>
<gene>
    <name evidence="1" type="ORF">Vbra_6842</name>
</gene>
<dbReference type="SUPFAM" id="SSF49899">
    <property type="entry name" value="Concanavalin A-like lectins/glucanases"/>
    <property type="match status" value="1"/>
</dbReference>